<evidence type="ECO:0000256" key="9">
    <source>
        <dbReference type="HAMAP-Rule" id="MF_00236"/>
    </source>
</evidence>
<sequence length="101" mass="11086">MPLGPWEILIIAVVIILLFGAKKMPAMARSLGQSMRIIKAETKGMRADEKEAESTAAADVKPEPQQQLPAATPQQTPEQLQKQIDELQSKLDKSQPHKNAS</sequence>
<dbReference type="NCBIfam" id="TIGR01411">
    <property type="entry name" value="tatAE"/>
    <property type="match status" value="1"/>
</dbReference>
<gene>
    <name evidence="9 11" type="primary">tatA</name>
    <name evidence="11" type="ORF">GPZ80_26080</name>
</gene>
<dbReference type="InterPro" id="IPR006312">
    <property type="entry name" value="TatA/E"/>
</dbReference>
<feature type="region of interest" description="Disordered" evidence="10">
    <location>
        <begin position="42"/>
        <end position="101"/>
    </location>
</feature>
<dbReference type="HAMAP" id="MF_00236">
    <property type="entry name" value="TatA_E"/>
    <property type="match status" value="1"/>
</dbReference>
<keyword evidence="2 9" id="KW-0813">Transport</keyword>
<evidence type="ECO:0000256" key="1">
    <source>
        <dbReference type="ARBA" id="ARBA00004162"/>
    </source>
</evidence>
<name>A0ABR7LDG2_9PSEU</name>
<dbReference type="PANTHER" id="PTHR42982">
    <property type="entry name" value="SEC-INDEPENDENT PROTEIN TRANSLOCASE PROTEIN TATA"/>
    <property type="match status" value="1"/>
</dbReference>
<dbReference type="EMBL" id="JABVED010000018">
    <property type="protein sequence ID" value="MBC6450633.1"/>
    <property type="molecule type" value="Genomic_DNA"/>
</dbReference>
<reference evidence="11 12" key="1">
    <citation type="submission" date="2020-06" db="EMBL/GenBank/DDBJ databases">
        <title>Actinokineospora xiongansis sp. nov., isolated from soil of Baiyangdian.</title>
        <authorList>
            <person name="Zhang X."/>
        </authorList>
    </citation>
    <scope>NUCLEOTIDE SEQUENCE [LARGE SCALE GENOMIC DNA]</scope>
    <source>
        <strain evidence="11 12">HBU206404</strain>
    </source>
</reference>
<comment type="subcellular location">
    <subcellularLocation>
        <location evidence="1 9">Cell membrane</location>
        <topology evidence="1 9">Single-pass membrane protein</topology>
    </subcellularLocation>
</comment>
<dbReference type="InterPro" id="IPR003369">
    <property type="entry name" value="TatA/B/E"/>
</dbReference>
<keyword evidence="3 9" id="KW-1003">Cell membrane</keyword>
<dbReference type="RefSeq" id="WP_187223730.1">
    <property type="nucleotide sequence ID" value="NZ_JABVED010000018.1"/>
</dbReference>
<keyword evidence="12" id="KW-1185">Reference proteome</keyword>
<evidence type="ECO:0000256" key="5">
    <source>
        <dbReference type="ARBA" id="ARBA00022927"/>
    </source>
</evidence>
<comment type="subunit">
    <text evidence="9">The Tat system comprises two distinct complexes: a TatABC complex, containing multiple copies of TatA, TatB and TatC subunits, and a separate TatA complex, containing only TatA subunits. Substrates initially bind to the TatABC complex, which probably triggers association of the separate TatA complex to form the active translocon.</text>
</comment>
<comment type="function">
    <text evidence="9">Part of the twin-arginine translocation (Tat) system that transports large folded proteins containing a characteristic twin-arginine motif in their signal peptide across membranes. TatA could form the protein-conducting channel of the Tat system.</text>
</comment>
<evidence type="ECO:0000256" key="7">
    <source>
        <dbReference type="ARBA" id="ARBA00023010"/>
    </source>
</evidence>
<keyword evidence="4 9" id="KW-0812">Transmembrane</keyword>
<feature type="compositionally biased region" description="Basic and acidic residues" evidence="10">
    <location>
        <begin position="42"/>
        <end position="53"/>
    </location>
</feature>
<dbReference type="NCBIfam" id="NF001854">
    <property type="entry name" value="PRK00575.1"/>
    <property type="match status" value="1"/>
</dbReference>
<evidence type="ECO:0000256" key="2">
    <source>
        <dbReference type="ARBA" id="ARBA00022448"/>
    </source>
</evidence>
<evidence type="ECO:0000256" key="10">
    <source>
        <dbReference type="SAM" id="MobiDB-lite"/>
    </source>
</evidence>
<dbReference type="PANTHER" id="PTHR42982:SF8">
    <property type="entry name" value="SEC-INDEPENDENT PROTEIN TRANSLOCASE PROTEIN TATA"/>
    <property type="match status" value="1"/>
</dbReference>
<keyword evidence="5 9" id="KW-0653">Protein transport</keyword>
<feature type="compositionally biased region" description="Low complexity" evidence="10">
    <location>
        <begin position="63"/>
        <end position="81"/>
    </location>
</feature>
<feature type="transmembrane region" description="Helical" evidence="9">
    <location>
        <begin position="6"/>
        <end position="21"/>
    </location>
</feature>
<feature type="compositionally biased region" description="Basic and acidic residues" evidence="10">
    <location>
        <begin position="83"/>
        <end position="95"/>
    </location>
</feature>
<evidence type="ECO:0000313" key="12">
    <source>
        <dbReference type="Proteomes" id="UP000734823"/>
    </source>
</evidence>
<keyword evidence="7 9" id="KW-0811">Translocation</keyword>
<comment type="similarity">
    <text evidence="9">Belongs to the TatA/E family.</text>
</comment>
<comment type="caution">
    <text evidence="11">The sequence shown here is derived from an EMBL/GenBank/DDBJ whole genome shotgun (WGS) entry which is preliminary data.</text>
</comment>
<dbReference type="Proteomes" id="UP000734823">
    <property type="component" value="Unassembled WGS sequence"/>
</dbReference>
<proteinExistence type="inferred from homology"/>
<evidence type="ECO:0000256" key="6">
    <source>
        <dbReference type="ARBA" id="ARBA00022989"/>
    </source>
</evidence>
<evidence type="ECO:0000256" key="4">
    <source>
        <dbReference type="ARBA" id="ARBA00022692"/>
    </source>
</evidence>
<dbReference type="Gene3D" id="1.20.5.3310">
    <property type="match status" value="1"/>
</dbReference>
<protein>
    <recommendedName>
        <fullName evidence="9">Sec-independent protein translocase protein TatA</fullName>
    </recommendedName>
</protein>
<evidence type="ECO:0000256" key="8">
    <source>
        <dbReference type="ARBA" id="ARBA00023136"/>
    </source>
</evidence>
<accession>A0ABR7LDG2</accession>
<keyword evidence="8 9" id="KW-0472">Membrane</keyword>
<evidence type="ECO:0000256" key="3">
    <source>
        <dbReference type="ARBA" id="ARBA00022475"/>
    </source>
</evidence>
<keyword evidence="6 9" id="KW-1133">Transmembrane helix</keyword>
<evidence type="ECO:0000313" key="11">
    <source>
        <dbReference type="EMBL" id="MBC6450633.1"/>
    </source>
</evidence>
<dbReference type="Pfam" id="PF02416">
    <property type="entry name" value="TatA_B_E"/>
    <property type="match status" value="1"/>
</dbReference>
<organism evidence="11 12">
    <name type="scientific">Actinokineospora xionganensis</name>
    <dbReference type="NCBI Taxonomy" id="2684470"/>
    <lineage>
        <taxon>Bacteria</taxon>
        <taxon>Bacillati</taxon>
        <taxon>Actinomycetota</taxon>
        <taxon>Actinomycetes</taxon>
        <taxon>Pseudonocardiales</taxon>
        <taxon>Pseudonocardiaceae</taxon>
        <taxon>Actinokineospora</taxon>
    </lineage>
</organism>